<proteinExistence type="predicted"/>
<reference evidence="1 2" key="1">
    <citation type="submission" date="2022-01" db="EMBL/GenBank/DDBJ databases">
        <title>Novel bile acid biosynthetic pathways are enriched in the microbiome of centenarians.</title>
        <authorList>
            <person name="Sato Y."/>
            <person name="Atarashi K."/>
            <person name="Plichta R.D."/>
            <person name="Arai Y."/>
            <person name="Sasajima S."/>
            <person name="Kearney M.S."/>
            <person name="Suda W."/>
            <person name="Takeshita K."/>
            <person name="Sasaki T."/>
            <person name="Okamoto S."/>
            <person name="Skelly N.A."/>
            <person name="Okamura Y."/>
            <person name="Vlamakis H."/>
            <person name="Li Y."/>
            <person name="Tanoue T."/>
            <person name="Takei H."/>
            <person name="Nittono H."/>
            <person name="Narushima S."/>
            <person name="Irie J."/>
            <person name="Itoh H."/>
            <person name="Moriya K."/>
            <person name="Sugiura Y."/>
            <person name="Suematsu M."/>
            <person name="Moritoki N."/>
            <person name="Shibata S."/>
            <person name="Littman R.D."/>
            <person name="Fischbach A.M."/>
            <person name="Uwamino Y."/>
            <person name="Inoue T."/>
            <person name="Honda A."/>
            <person name="Hattori M."/>
            <person name="Murai T."/>
            <person name="Xavier J.R."/>
            <person name="Hirose N."/>
            <person name="Honda K."/>
        </authorList>
    </citation>
    <scope>NUCLEOTIDE SEQUENCE [LARGE SCALE GENOMIC DNA]</scope>
    <source>
        <strain evidence="1 2">CE91-St30</strain>
    </source>
</reference>
<evidence type="ECO:0000313" key="2">
    <source>
        <dbReference type="Proteomes" id="UP001320544"/>
    </source>
</evidence>
<name>A0ABN6MKE3_9ACTN</name>
<organism evidence="1 2">
    <name type="scientific">Raoultibacter timonensis</name>
    <dbReference type="NCBI Taxonomy" id="1907662"/>
    <lineage>
        <taxon>Bacteria</taxon>
        <taxon>Bacillati</taxon>
        <taxon>Actinomycetota</taxon>
        <taxon>Coriobacteriia</taxon>
        <taxon>Eggerthellales</taxon>
        <taxon>Eggerthellaceae</taxon>
        <taxon>Raoultibacter</taxon>
    </lineage>
</organism>
<sequence length="68" mass="7482">MPRGALLREAKELSVENLSGMSFARYRAAINQHNPEIKGALTGRNAGMGSGRELVVRRTKLKRNATTE</sequence>
<evidence type="ECO:0000313" key="1">
    <source>
        <dbReference type="EMBL" id="BDE97033.1"/>
    </source>
</evidence>
<protein>
    <submittedName>
        <fullName evidence="1">Uncharacterized protein</fullName>
    </submittedName>
</protein>
<dbReference type="EMBL" id="AP025564">
    <property type="protein sequence ID" value="BDE97033.1"/>
    <property type="molecule type" value="Genomic_DNA"/>
</dbReference>
<dbReference type="Proteomes" id="UP001320544">
    <property type="component" value="Chromosome"/>
</dbReference>
<accession>A0ABN6MKE3</accession>
<gene>
    <name evidence="1" type="ORF">CE91St30_23660</name>
</gene>
<keyword evidence="2" id="KW-1185">Reference proteome</keyword>